<evidence type="ECO:0000256" key="3">
    <source>
        <dbReference type="ARBA" id="ARBA00022692"/>
    </source>
</evidence>
<gene>
    <name evidence="8" type="ORF">IAD23_02530</name>
</gene>
<keyword evidence="2 6" id="KW-1003">Cell membrane</keyword>
<feature type="transmembrane region" description="Helical" evidence="6">
    <location>
        <begin position="174"/>
        <end position="199"/>
    </location>
</feature>
<proteinExistence type="inferred from homology"/>
<dbReference type="PANTHER" id="PTHR12677">
    <property type="entry name" value="GOLGI APPARATUS MEMBRANE PROTEIN TVP38-RELATED"/>
    <property type="match status" value="1"/>
</dbReference>
<feature type="transmembrane region" description="Helical" evidence="6">
    <location>
        <begin position="15"/>
        <end position="37"/>
    </location>
</feature>
<dbReference type="GO" id="GO:0005886">
    <property type="term" value="C:plasma membrane"/>
    <property type="evidence" value="ECO:0007669"/>
    <property type="project" value="UniProtKB-SubCell"/>
</dbReference>
<comment type="similarity">
    <text evidence="6">Belongs to the TVP38/TMEM64 family.</text>
</comment>
<evidence type="ECO:0000256" key="2">
    <source>
        <dbReference type="ARBA" id="ARBA00022475"/>
    </source>
</evidence>
<organism evidence="8 9">
    <name type="scientific">Candidatus Scybalenecus merdavium</name>
    <dbReference type="NCBI Taxonomy" id="2840939"/>
    <lineage>
        <taxon>Bacteria</taxon>
        <taxon>Bacillati</taxon>
        <taxon>Bacillota</taxon>
        <taxon>Clostridia</taxon>
        <taxon>Eubacteriales</taxon>
        <taxon>Oscillospiraceae</taxon>
        <taxon>Oscillospiraceae incertae sedis</taxon>
        <taxon>Candidatus Scybalenecus</taxon>
    </lineage>
</organism>
<keyword evidence="5 6" id="KW-0472">Membrane</keyword>
<sequence length="237" mass="25954">MEKVKSYLARIPKTAYISAAICAAAFAAVLIIAYCTLGKQLTQLIETPSVFKAWLDRYSGYSQVVFVAIRAFQTVLKVIPAEPLEIGSGYAFGTFGGLLWCSVGSLLGSLVILALTRLFGARFVYKLVPQKEIDALPIFADQKKWMLFVFIFYLIPGTPKDIMTYAAGLTKINLFHFLLITTLARMPSIITSTFCGAALGEDNKFLALGVFLATAALSGLCVWVYKKYSAKEKSPAK</sequence>
<comment type="caution">
    <text evidence="8">The sequence shown here is derived from an EMBL/GenBank/DDBJ whole genome shotgun (WGS) entry which is preliminary data.</text>
</comment>
<feature type="transmembrane region" description="Helical" evidence="6">
    <location>
        <begin position="205"/>
        <end position="225"/>
    </location>
</feature>
<dbReference type="AlphaFoldDB" id="A0A9D1MTW8"/>
<feature type="transmembrane region" description="Helical" evidence="6">
    <location>
        <begin position="145"/>
        <end position="162"/>
    </location>
</feature>
<evidence type="ECO:0000259" key="7">
    <source>
        <dbReference type="Pfam" id="PF09335"/>
    </source>
</evidence>
<feature type="transmembrane region" description="Helical" evidence="6">
    <location>
        <begin position="98"/>
        <end position="125"/>
    </location>
</feature>
<evidence type="ECO:0000313" key="9">
    <source>
        <dbReference type="Proteomes" id="UP000824125"/>
    </source>
</evidence>
<evidence type="ECO:0000256" key="6">
    <source>
        <dbReference type="RuleBase" id="RU366058"/>
    </source>
</evidence>
<reference evidence="8" key="2">
    <citation type="journal article" date="2021" name="PeerJ">
        <title>Extensive microbial diversity within the chicken gut microbiome revealed by metagenomics and culture.</title>
        <authorList>
            <person name="Gilroy R."/>
            <person name="Ravi A."/>
            <person name="Getino M."/>
            <person name="Pursley I."/>
            <person name="Horton D.L."/>
            <person name="Alikhan N.F."/>
            <person name="Baker D."/>
            <person name="Gharbi K."/>
            <person name="Hall N."/>
            <person name="Watson M."/>
            <person name="Adriaenssens E.M."/>
            <person name="Foster-Nyarko E."/>
            <person name="Jarju S."/>
            <person name="Secka A."/>
            <person name="Antonio M."/>
            <person name="Oren A."/>
            <person name="Chaudhuri R.R."/>
            <person name="La Ragione R."/>
            <person name="Hildebrand F."/>
            <person name="Pallen M.J."/>
        </authorList>
    </citation>
    <scope>NUCLEOTIDE SEQUENCE</scope>
    <source>
        <strain evidence="8">CHK176-6737</strain>
    </source>
</reference>
<name>A0A9D1MTW8_9FIRM</name>
<feature type="domain" description="VTT" evidence="7">
    <location>
        <begin position="79"/>
        <end position="197"/>
    </location>
</feature>
<evidence type="ECO:0000256" key="4">
    <source>
        <dbReference type="ARBA" id="ARBA00022989"/>
    </source>
</evidence>
<evidence type="ECO:0000256" key="1">
    <source>
        <dbReference type="ARBA" id="ARBA00004651"/>
    </source>
</evidence>
<dbReference type="Pfam" id="PF09335">
    <property type="entry name" value="VTT_dom"/>
    <property type="match status" value="1"/>
</dbReference>
<evidence type="ECO:0000256" key="5">
    <source>
        <dbReference type="ARBA" id="ARBA00023136"/>
    </source>
</evidence>
<evidence type="ECO:0000313" key="8">
    <source>
        <dbReference type="EMBL" id="HIU68820.1"/>
    </source>
</evidence>
<comment type="subcellular location">
    <subcellularLocation>
        <location evidence="1 6">Cell membrane</location>
        <topology evidence="1 6">Multi-pass membrane protein</topology>
    </subcellularLocation>
</comment>
<dbReference type="InterPro" id="IPR032816">
    <property type="entry name" value="VTT_dom"/>
</dbReference>
<protein>
    <recommendedName>
        <fullName evidence="6">TVP38/TMEM64 family membrane protein</fullName>
    </recommendedName>
</protein>
<dbReference type="PANTHER" id="PTHR12677:SF59">
    <property type="entry name" value="GOLGI APPARATUS MEMBRANE PROTEIN TVP38-RELATED"/>
    <property type="match status" value="1"/>
</dbReference>
<accession>A0A9D1MTW8</accession>
<reference evidence="8" key="1">
    <citation type="submission" date="2020-10" db="EMBL/GenBank/DDBJ databases">
        <authorList>
            <person name="Gilroy R."/>
        </authorList>
    </citation>
    <scope>NUCLEOTIDE SEQUENCE</scope>
    <source>
        <strain evidence="8">CHK176-6737</strain>
    </source>
</reference>
<keyword evidence="3 6" id="KW-0812">Transmembrane</keyword>
<dbReference type="InterPro" id="IPR015414">
    <property type="entry name" value="TMEM64"/>
</dbReference>
<dbReference type="Proteomes" id="UP000824125">
    <property type="component" value="Unassembled WGS sequence"/>
</dbReference>
<dbReference type="EMBL" id="DVNM01000014">
    <property type="protein sequence ID" value="HIU68820.1"/>
    <property type="molecule type" value="Genomic_DNA"/>
</dbReference>
<keyword evidence="4 6" id="KW-1133">Transmembrane helix</keyword>